<feature type="binding site" evidence="14">
    <location>
        <position position="53"/>
    </location>
    <ligand>
        <name>molybdate</name>
        <dbReference type="ChEBI" id="CHEBI:36264"/>
    </ligand>
</feature>
<name>A0A561BM39_9ACTN</name>
<dbReference type="PANTHER" id="PTHR30632">
    <property type="entry name" value="MOLYBDATE-BINDING PERIPLASMIC PROTEIN"/>
    <property type="match status" value="1"/>
</dbReference>
<keyword evidence="7 15" id="KW-0732">Signal</keyword>
<dbReference type="PROSITE" id="PS51257">
    <property type="entry name" value="PROKAR_LIPOPROTEIN"/>
    <property type="match status" value="1"/>
</dbReference>
<comment type="subunit">
    <text evidence="11">The complex is composed of two ATP-binding proteins (ModC), two transmembrane proteins (ModB) and a solute-binding protein (ModA).</text>
</comment>
<evidence type="ECO:0000256" key="11">
    <source>
        <dbReference type="ARBA" id="ARBA00062515"/>
    </source>
</evidence>
<reference evidence="16 17" key="1">
    <citation type="submission" date="2019-06" db="EMBL/GenBank/DDBJ databases">
        <title>Sequencing the genomes of 1000 actinobacteria strains.</title>
        <authorList>
            <person name="Klenk H.-P."/>
        </authorList>
    </citation>
    <scope>NUCLEOTIDE SEQUENCE [LARGE SCALE GENOMIC DNA]</scope>
    <source>
        <strain evidence="16 17">DSM 24683</strain>
    </source>
</reference>
<comment type="similarity">
    <text evidence="2">Belongs to the bacterial solute-binding protein ModA family.</text>
</comment>
<dbReference type="GO" id="GO:0046872">
    <property type="term" value="F:metal ion binding"/>
    <property type="evidence" value="ECO:0007669"/>
    <property type="project" value="UniProtKB-KW"/>
</dbReference>
<evidence type="ECO:0000256" key="10">
    <source>
        <dbReference type="ARBA" id="ARBA00056002"/>
    </source>
</evidence>
<dbReference type="GO" id="GO:0005886">
    <property type="term" value="C:plasma membrane"/>
    <property type="evidence" value="ECO:0007669"/>
    <property type="project" value="UniProtKB-SubCell"/>
</dbReference>
<dbReference type="GO" id="GO:0030973">
    <property type="term" value="F:molybdate ion binding"/>
    <property type="evidence" value="ECO:0007669"/>
    <property type="project" value="TreeGrafter"/>
</dbReference>
<feature type="binding site" evidence="14">
    <location>
        <position position="81"/>
    </location>
    <ligand>
        <name>molybdate</name>
        <dbReference type="ChEBI" id="CHEBI:36264"/>
    </ligand>
</feature>
<evidence type="ECO:0000256" key="6">
    <source>
        <dbReference type="ARBA" id="ARBA00022723"/>
    </source>
</evidence>
<keyword evidence="5 14" id="KW-0500">Molybdenum</keyword>
<evidence type="ECO:0000256" key="15">
    <source>
        <dbReference type="SAM" id="SignalP"/>
    </source>
</evidence>
<dbReference type="OrthoDB" id="9785015at2"/>
<dbReference type="InterPro" id="IPR050682">
    <property type="entry name" value="ModA/WtpA"/>
</dbReference>
<dbReference type="RefSeq" id="WP_145803409.1">
    <property type="nucleotide sequence ID" value="NZ_VIVK01000001.1"/>
</dbReference>
<keyword evidence="4" id="KW-1003">Cell membrane</keyword>
<keyword evidence="6 14" id="KW-0479">Metal-binding</keyword>
<dbReference type="CDD" id="cd13538">
    <property type="entry name" value="PBP2_ModA_like_1"/>
    <property type="match status" value="1"/>
</dbReference>
<comment type="function">
    <text evidence="10">Involved in the transport of molybdenum into the cell. Part of the binding-protein-dependent transport system ModABCD.</text>
</comment>
<feature type="signal peptide" evidence="15">
    <location>
        <begin position="1"/>
        <end position="19"/>
    </location>
</feature>
<evidence type="ECO:0000256" key="4">
    <source>
        <dbReference type="ARBA" id="ARBA00022475"/>
    </source>
</evidence>
<dbReference type="Pfam" id="PF13531">
    <property type="entry name" value="SBP_bac_11"/>
    <property type="match status" value="1"/>
</dbReference>
<dbReference type="PIRSF" id="PIRSF004846">
    <property type="entry name" value="ModA"/>
    <property type="match status" value="1"/>
</dbReference>
<proteinExistence type="inferred from homology"/>
<evidence type="ECO:0000256" key="13">
    <source>
        <dbReference type="ARBA" id="ARBA00078141"/>
    </source>
</evidence>
<evidence type="ECO:0000256" key="5">
    <source>
        <dbReference type="ARBA" id="ARBA00022505"/>
    </source>
</evidence>
<dbReference type="Proteomes" id="UP000318380">
    <property type="component" value="Unassembled WGS sequence"/>
</dbReference>
<dbReference type="SUPFAM" id="SSF53850">
    <property type="entry name" value="Periplasmic binding protein-like II"/>
    <property type="match status" value="1"/>
</dbReference>
<dbReference type="InterPro" id="IPR005950">
    <property type="entry name" value="ModA"/>
</dbReference>
<feature type="binding site" evidence="14">
    <location>
        <position position="198"/>
    </location>
    <ligand>
        <name>molybdate</name>
        <dbReference type="ChEBI" id="CHEBI:36264"/>
    </ligand>
</feature>
<gene>
    <name evidence="16" type="ORF">FB561_0964</name>
</gene>
<dbReference type="EMBL" id="VIVK01000001">
    <property type="protein sequence ID" value="TWD79898.1"/>
    <property type="molecule type" value="Genomic_DNA"/>
</dbReference>
<evidence type="ECO:0000256" key="3">
    <source>
        <dbReference type="ARBA" id="ARBA00022448"/>
    </source>
</evidence>
<evidence type="ECO:0000313" key="17">
    <source>
        <dbReference type="Proteomes" id="UP000318380"/>
    </source>
</evidence>
<evidence type="ECO:0000256" key="12">
    <source>
        <dbReference type="ARBA" id="ARBA00073171"/>
    </source>
</evidence>
<evidence type="ECO:0000256" key="2">
    <source>
        <dbReference type="ARBA" id="ARBA00009175"/>
    </source>
</evidence>
<dbReference type="NCBIfam" id="TIGR01256">
    <property type="entry name" value="modA"/>
    <property type="match status" value="1"/>
</dbReference>
<evidence type="ECO:0000256" key="14">
    <source>
        <dbReference type="PIRSR" id="PIRSR004846-1"/>
    </source>
</evidence>
<dbReference type="FunFam" id="3.40.190.10:FF:000030">
    <property type="entry name" value="Molybdate ABC transporter substrate-binding protein"/>
    <property type="match status" value="1"/>
</dbReference>
<evidence type="ECO:0000256" key="8">
    <source>
        <dbReference type="ARBA" id="ARBA00023136"/>
    </source>
</evidence>
<dbReference type="AlphaFoldDB" id="A0A561BM39"/>
<feature type="chain" id="PRO_5039050232" description="Molybdate-binding protein ModA" evidence="15">
    <location>
        <begin position="20"/>
        <end position="262"/>
    </location>
</feature>
<evidence type="ECO:0000256" key="9">
    <source>
        <dbReference type="ARBA" id="ARBA00023245"/>
    </source>
</evidence>
<evidence type="ECO:0000313" key="16">
    <source>
        <dbReference type="EMBL" id="TWD79898.1"/>
    </source>
</evidence>
<dbReference type="Gene3D" id="3.40.190.10">
    <property type="entry name" value="Periplasmic binding protein-like II"/>
    <property type="match status" value="2"/>
</dbReference>
<sequence>MFRRTVAAALTAVAALALAACGSDDSPAASSPTSAGSGSAAVSGTVNVFAAASLTGTFTELGKQFEAAHPGVEVVFNFAGSSALAQQINQGAPADVFASAAPKNMDQVTDKGTPTVFVKNKLEIAVPKGNPGKVTGLTDFTDQAKKIALCAEQVPCGAAAKKVFEAAKLTPQPDSLEQDVKAALTKVGLGEVDAALVYRTDVLSAQEKVDGIEFPEAAQAVNEYPIATLTKAPNADGGKAFVDYVLSADGKKVLTEAGFEAP</sequence>
<comment type="subcellular location">
    <subcellularLocation>
        <location evidence="1">Cell membrane</location>
        <topology evidence="1">Lipid-anchor</topology>
    </subcellularLocation>
</comment>
<evidence type="ECO:0000256" key="7">
    <source>
        <dbReference type="ARBA" id="ARBA00022729"/>
    </source>
</evidence>
<feature type="binding site" evidence="14">
    <location>
        <position position="180"/>
    </location>
    <ligand>
        <name>molybdate</name>
        <dbReference type="ChEBI" id="CHEBI:36264"/>
    </ligand>
</feature>
<protein>
    <recommendedName>
        <fullName evidence="12">Molybdate-binding protein ModA</fullName>
    </recommendedName>
    <alternativeName>
        <fullName evidence="13">Molybdate/tungstate-binding protein ModA</fullName>
    </alternativeName>
</protein>
<accession>A0A561BM39</accession>
<keyword evidence="3" id="KW-0813">Transport</keyword>
<keyword evidence="8" id="KW-0472">Membrane</keyword>
<comment type="caution">
    <text evidence="16">The sequence shown here is derived from an EMBL/GenBank/DDBJ whole genome shotgun (WGS) entry which is preliminary data.</text>
</comment>
<organism evidence="16 17">
    <name type="scientific">Kribbella amoyensis</name>
    <dbReference type="NCBI Taxonomy" id="996641"/>
    <lineage>
        <taxon>Bacteria</taxon>
        <taxon>Bacillati</taxon>
        <taxon>Actinomycetota</taxon>
        <taxon>Actinomycetes</taxon>
        <taxon>Propionibacteriales</taxon>
        <taxon>Kribbellaceae</taxon>
        <taxon>Kribbella</taxon>
    </lineage>
</organism>
<keyword evidence="9" id="KW-0826">Tungsten</keyword>
<evidence type="ECO:0000256" key="1">
    <source>
        <dbReference type="ARBA" id="ARBA00004193"/>
    </source>
</evidence>
<dbReference type="PANTHER" id="PTHR30632:SF0">
    <property type="entry name" value="SULFATE-BINDING PROTEIN"/>
    <property type="match status" value="1"/>
</dbReference>
<dbReference type="GO" id="GO:0015689">
    <property type="term" value="P:molybdate ion transport"/>
    <property type="evidence" value="ECO:0007669"/>
    <property type="project" value="InterPro"/>
</dbReference>
<keyword evidence="17" id="KW-1185">Reference proteome</keyword>